<comment type="caution">
    <text evidence="1">The sequence shown here is derived from an EMBL/GenBank/DDBJ whole genome shotgun (WGS) entry which is preliminary data.</text>
</comment>
<dbReference type="EMBL" id="BART01021559">
    <property type="protein sequence ID" value="GAH01730.1"/>
    <property type="molecule type" value="Genomic_DNA"/>
</dbReference>
<dbReference type="AlphaFoldDB" id="X1D0D9"/>
<reference evidence="1" key="1">
    <citation type="journal article" date="2014" name="Front. Microbiol.">
        <title>High frequency of phylogenetically diverse reductive dehalogenase-homologous genes in deep subseafloor sedimentary metagenomes.</title>
        <authorList>
            <person name="Kawai M."/>
            <person name="Futagami T."/>
            <person name="Toyoda A."/>
            <person name="Takaki Y."/>
            <person name="Nishi S."/>
            <person name="Hori S."/>
            <person name="Arai W."/>
            <person name="Tsubouchi T."/>
            <person name="Morono Y."/>
            <person name="Uchiyama I."/>
            <person name="Ito T."/>
            <person name="Fujiyama A."/>
            <person name="Inagaki F."/>
            <person name="Takami H."/>
        </authorList>
    </citation>
    <scope>NUCLEOTIDE SEQUENCE</scope>
    <source>
        <strain evidence="1">Expedition CK06-06</strain>
    </source>
</reference>
<sequence>MRGFFSINELKTVELADPFSFTKGSKLMRTDSITRYINPYVFGSLLFDLQDDPHQENPIINAEIEKRMITALVKEMKENDSPIEQFERLGIPYDGEITADYLDLSENRSGMKGKIGDTEIVWNKKGKSMYSLIMGFIPSQFQKQTSLQIEQEIKKKNITKIDEDLLVQVFEKFLPKNYLPLIKNMTILVKTKGK</sequence>
<gene>
    <name evidence="1" type="ORF">S01H4_39732</name>
</gene>
<organism evidence="1">
    <name type="scientific">marine sediment metagenome</name>
    <dbReference type="NCBI Taxonomy" id="412755"/>
    <lineage>
        <taxon>unclassified sequences</taxon>
        <taxon>metagenomes</taxon>
        <taxon>ecological metagenomes</taxon>
    </lineage>
</organism>
<accession>X1D0D9</accession>
<evidence type="ECO:0000313" key="1">
    <source>
        <dbReference type="EMBL" id="GAH01730.1"/>
    </source>
</evidence>
<proteinExistence type="predicted"/>
<name>X1D0D9_9ZZZZ</name>
<protein>
    <submittedName>
        <fullName evidence="1">Uncharacterized protein</fullName>
    </submittedName>
</protein>